<reference evidence="1 2" key="1">
    <citation type="journal article" date="2019" name="Nat. Med.">
        <title>A library of human gut bacterial isolates paired with longitudinal multiomics data enables mechanistic microbiome research.</title>
        <authorList>
            <person name="Poyet M."/>
            <person name="Groussin M."/>
            <person name="Gibbons S.M."/>
            <person name="Avila-Pacheco J."/>
            <person name="Jiang X."/>
            <person name="Kearney S.M."/>
            <person name="Perrotta A.R."/>
            <person name="Berdy B."/>
            <person name="Zhao S."/>
            <person name="Lieberman T.D."/>
            <person name="Swanson P.K."/>
            <person name="Smith M."/>
            <person name="Roesemann S."/>
            <person name="Alexander J.E."/>
            <person name="Rich S.A."/>
            <person name="Livny J."/>
            <person name="Vlamakis H."/>
            <person name="Clish C."/>
            <person name="Bullock K."/>
            <person name="Deik A."/>
            <person name="Scott J."/>
            <person name="Pierce K.A."/>
            <person name="Xavier R.J."/>
            <person name="Alm E.J."/>
        </authorList>
    </citation>
    <scope>NUCLEOTIDE SEQUENCE [LARGE SCALE GENOMIC DNA]</scope>
    <source>
        <strain evidence="1 2">BIOML-A11</strain>
    </source>
</reference>
<organism evidence="1 2">
    <name type="scientific">Agathobacter rectalis</name>
    <dbReference type="NCBI Taxonomy" id="39491"/>
    <lineage>
        <taxon>Bacteria</taxon>
        <taxon>Bacillati</taxon>
        <taxon>Bacillota</taxon>
        <taxon>Clostridia</taxon>
        <taxon>Lachnospirales</taxon>
        <taxon>Lachnospiraceae</taxon>
        <taxon>Agathobacter</taxon>
    </lineage>
</organism>
<gene>
    <name evidence="1" type="ORF">GKE07_07890</name>
</gene>
<protein>
    <submittedName>
        <fullName evidence="1">Uncharacterized protein</fullName>
    </submittedName>
</protein>
<evidence type="ECO:0000313" key="2">
    <source>
        <dbReference type="Proteomes" id="UP000479563"/>
    </source>
</evidence>
<evidence type="ECO:0000313" key="1">
    <source>
        <dbReference type="EMBL" id="MSC60116.1"/>
    </source>
</evidence>
<dbReference type="EMBL" id="WKQP01000010">
    <property type="protein sequence ID" value="MSC60116.1"/>
    <property type="molecule type" value="Genomic_DNA"/>
</dbReference>
<sequence>MAKLDRNRGMFFGSWTGKAIAEACKAITNGTGVTAATVTAATFGKAVSVSGEYVFTYSGDAWKYNGTTVELDGYGIKVTGEPASGDTITVTYTAASGGWEALGKDNDELTKELNPDTETTKNVLGETTLTHSGYEPEIDLDPYYMDPSRIMYDHLLEVALEELYGEGDLLGYFAEAFFTSANKEAQTMTGYCFVRRAWFIPQSVGGDTAGYAIPFNINPVGAMEKKNIVYDMKTNQATITDIA</sequence>
<dbReference type="Proteomes" id="UP000479563">
    <property type="component" value="Unassembled WGS sequence"/>
</dbReference>
<dbReference type="RefSeq" id="WP_154266932.1">
    <property type="nucleotide sequence ID" value="NZ_WKQP01000010.1"/>
</dbReference>
<accession>A0A6L5T7Q8</accession>
<dbReference type="AlphaFoldDB" id="A0A6L5T7Q8"/>
<proteinExistence type="predicted"/>
<name>A0A6L5T7Q8_9FIRM</name>
<comment type="caution">
    <text evidence="1">The sequence shown here is derived from an EMBL/GenBank/DDBJ whole genome shotgun (WGS) entry which is preliminary data.</text>
</comment>